<dbReference type="RefSeq" id="WP_190450031.1">
    <property type="nucleotide sequence ID" value="NZ_JAMPLM010000008.1"/>
</dbReference>
<evidence type="ECO:0000256" key="6">
    <source>
        <dbReference type="ARBA" id="ARBA00023012"/>
    </source>
</evidence>
<evidence type="ECO:0000259" key="11">
    <source>
        <dbReference type="PROSITE" id="PS50109"/>
    </source>
</evidence>
<feature type="coiled-coil region" evidence="8">
    <location>
        <begin position="1492"/>
        <end position="1547"/>
    </location>
</feature>
<keyword evidence="5" id="KW-0418">Kinase</keyword>
<dbReference type="SUPFAM" id="SSF47384">
    <property type="entry name" value="Homodimeric domain of signal transducing histidine kinase"/>
    <property type="match status" value="1"/>
</dbReference>
<comment type="caution">
    <text evidence="13">The sequence shown here is derived from an EMBL/GenBank/DDBJ whole genome shotgun (WGS) entry which is preliminary data.</text>
</comment>
<evidence type="ECO:0000256" key="9">
    <source>
        <dbReference type="SAM" id="MobiDB-lite"/>
    </source>
</evidence>
<dbReference type="EC" id="2.7.13.3" evidence="2"/>
<dbReference type="Pfam" id="PF00069">
    <property type="entry name" value="Pkinase"/>
    <property type="match status" value="1"/>
</dbReference>
<dbReference type="Gene3D" id="3.30.565.10">
    <property type="entry name" value="Histidine kinase-like ATPase, C-terminal domain"/>
    <property type="match status" value="1"/>
</dbReference>
<name>A0ABV0KIB4_9CYAN</name>
<dbReference type="InterPro" id="IPR003594">
    <property type="entry name" value="HATPase_dom"/>
</dbReference>
<dbReference type="InterPro" id="IPR041664">
    <property type="entry name" value="AAA_16"/>
</dbReference>
<dbReference type="Gene3D" id="1.10.510.10">
    <property type="entry name" value="Transferase(Phosphotransferase) domain 1"/>
    <property type="match status" value="1"/>
</dbReference>
<dbReference type="SUPFAM" id="SSF52540">
    <property type="entry name" value="P-loop containing nucleoside triphosphate hydrolases"/>
    <property type="match status" value="1"/>
</dbReference>
<dbReference type="Gene3D" id="3.30.200.20">
    <property type="entry name" value="Phosphorylase Kinase, domain 1"/>
    <property type="match status" value="1"/>
</dbReference>
<dbReference type="InterPro" id="IPR005467">
    <property type="entry name" value="His_kinase_dom"/>
</dbReference>
<dbReference type="CDD" id="cd16922">
    <property type="entry name" value="HATPase_EvgS-ArcB-TorS-like"/>
    <property type="match status" value="1"/>
</dbReference>
<dbReference type="CDD" id="cd00082">
    <property type="entry name" value="HisKA"/>
    <property type="match status" value="1"/>
</dbReference>
<dbReference type="Pfam" id="PF01590">
    <property type="entry name" value="GAF"/>
    <property type="match status" value="1"/>
</dbReference>
<dbReference type="Proteomes" id="UP001476950">
    <property type="component" value="Unassembled WGS sequence"/>
</dbReference>
<dbReference type="Pfam" id="PF02518">
    <property type="entry name" value="HATPase_c"/>
    <property type="match status" value="1"/>
</dbReference>
<feature type="domain" description="Response regulatory" evidence="12">
    <location>
        <begin position="1793"/>
        <end position="1909"/>
    </location>
</feature>
<dbReference type="SMART" id="SM00448">
    <property type="entry name" value="REC"/>
    <property type="match status" value="1"/>
</dbReference>
<dbReference type="SUPFAM" id="SSF56112">
    <property type="entry name" value="Protein kinase-like (PK-like)"/>
    <property type="match status" value="1"/>
</dbReference>
<comment type="catalytic activity">
    <reaction evidence="1">
        <text>ATP + protein L-histidine = ADP + protein N-phospho-L-histidine.</text>
        <dbReference type="EC" id="2.7.13.3"/>
    </reaction>
</comment>
<feature type="domain" description="Protein kinase" evidence="10">
    <location>
        <begin position="8"/>
        <end position="278"/>
    </location>
</feature>
<dbReference type="InterPro" id="IPR027417">
    <property type="entry name" value="P-loop_NTPase"/>
</dbReference>
<dbReference type="Gene3D" id="3.30.450.40">
    <property type="match status" value="1"/>
</dbReference>
<dbReference type="Pfam" id="PF00512">
    <property type="entry name" value="HisKA"/>
    <property type="match status" value="1"/>
</dbReference>
<reference evidence="13 14" key="1">
    <citation type="submission" date="2022-04" db="EMBL/GenBank/DDBJ databases">
        <title>Positive selection, recombination, and allopatry shape intraspecific diversity of widespread and dominant cyanobacteria.</title>
        <authorList>
            <person name="Wei J."/>
            <person name="Shu W."/>
            <person name="Hu C."/>
        </authorList>
    </citation>
    <scope>NUCLEOTIDE SEQUENCE [LARGE SCALE GENOMIC DNA]</scope>
    <source>
        <strain evidence="13 14">AS-A4</strain>
    </source>
</reference>
<dbReference type="Gene3D" id="3.40.50.2300">
    <property type="match status" value="1"/>
</dbReference>
<evidence type="ECO:0000259" key="10">
    <source>
        <dbReference type="PROSITE" id="PS50011"/>
    </source>
</evidence>
<dbReference type="PROSITE" id="PS50109">
    <property type="entry name" value="HIS_KIN"/>
    <property type="match status" value="1"/>
</dbReference>
<keyword evidence="3 7" id="KW-0597">Phosphoprotein</keyword>
<dbReference type="Gene3D" id="1.10.287.130">
    <property type="match status" value="1"/>
</dbReference>
<dbReference type="SMART" id="SM00387">
    <property type="entry name" value="HATPase_c"/>
    <property type="match status" value="1"/>
</dbReference>
<keyword evidence="14" id="KW-1185">Reference proteome</keyword>
<evidence type="ECO:0000256" key="7">
    <source>
        <dbReference type="PROSITE-ProRule" id="PRU00169"/>
    </source>
</evidence>
<evidence type="ECO:0000256" key="2">
    <source>
        <dbReference type="ARBA" id="ARBA00012438"/>
    </source>
</evidence>
<dbReference type="PANTHER" id="PTHR43642:SF1">
    <property type="entry name" value="HYBRID SIGNAL TRANSDUCTION HISTIDINE KINASE G"/>
    <property type="match status" value="1"/>
</dbReference>
<evidence type="ECO:0000256" key="8">
    <source>
        <dbReference type="SAM" id="Coils"/>
    </source>
</evidence>
<dbReference type="PANTHER" id="PTHR43642">
    <property type="entry name" value="HYBRID SIGNAL TRANSDUCTION HISTIDINE KINASE G"/>
    <property type="match status" value="1"/>
</dbReference>
<gene>
    <name evidence="13" type="ORF">NDI38_11030</name>
</gene>
<feature type="compositionally biased region" description="Polar residues" evidence="9">
    <location>
        <begin position="1304"/>
        <end position="1318"/>
    </location>
</feature>
<evidence type="ECO:0000256" key="4">
    <source>
        <dbReference type="ARBA" id="ARBA00022679"/>
    </source>
</evidence>
<dbReference type="SUPFAM" id="SSF55874">
    <property type="entry name" value="ATPase domain of HSP90 chaperone/DNA topoisomerase II/histidine kinase"/>
    <property type="match status" value="1"/>
</dbReference>
<dbReference type="InterPro" id="IPR053159">
    <property type="entry name" value="Hybrid_Histidine_Kinase"/>
</dbReference>
<sequence length="2008" mass="225044">MSTTIAGYKLLDVLHEGATTCVYRAKTVSESELGETSVIIKTLKAEYPTIEQLNRLRREYQILQDLEIEEVVKPLALESDGNGLALILSDFDGESLAKVIAEKRFTLNNFLQIAIRLASILAQLHQQTIIHKDIKSHNILINEKTGEVRLIDFGISTRLSRENSTISHVNALEGTLSYMSPEQTGRMNRSIDYRTDFYSLGVTFYEMLTGQLPFAAADVLEIIHCHIAKAPIPPHLVHADIPEPVSNIVLKLLAKTAEDRYQSALGLKADLEICLEMLQTSGAVSHFEVGEFDLFSQFSIPEKLYGRDHEVGLLMETFDRVSAGTTEVMLVKGYSGIGKSSLVHEIHKPIVGARGYFISGKFDQFQRNVPYSAMIMAFQSLVKQLLTESEIQLTQWRTDLLTALGSNAQVIIDVVAEVELIVGKQPAPLNLAPTEAQNRFNLIFQNFIRVFCSPEHPLVLFLDDLQWADSATLRLLEVILTNTEAGYLFLIGAYRDNEVSLSHPLIMALNALRSKAVVMHEITLAPLAIVDISNLVANTLHTDAMAAQPLAELVNRKTSGNPFFVNQFLRTLYQENLLTFKPLPNQVKACWQWSMDQIEALDITDNVVELMIQKLRKVPESTQRLLQLAACVGNIFDLQTLSIIYKRSPTETYQDLWSAIEEDLIFPTSELTLAPAVLTDPHLVDLELRFLHDRVQQAAYALIDDSSKQATHLQVGRLLWQNTSPETLSEKLFEIVDHLNLGIRRITDKAERTAIAQLNLMAGQKAKAAIAYAVATAYLRVGIGLLADDSWTDRYDLALALHTEATESAYLSGDFEAIPKFVDVVQQCAKNLLDKVKVHEIQIQACVLQNKLLEAVNIAQQTLKLLGVDFPENPALFDVEQALSETAAIVHSKRIEALIDLPQMSDPYQLATIKLLARIFAPAYIAAPALLPLTVCKQVNLSVQYGNASVSPIAYANYGLLLCGVVGDIDSGYQFGQLALNLLSTLNVQDIKTKTIVIVNIFIRPWKEHLRQTLASLMSAYSSGMETGDLEFGAFGLLVYSYFAYYSGKELTGLEKEMAINRDAIDKINQKTALNYHEIYWQATLNLLGKSENPCRLQGEACDEQIRLPIHEQAADKAAIAYIYLNKLLLCYWFESYSEAIENAAITENYLDAVVATPHVPLFHFYDSLTKLAVYFNMPETEQKNFLDRVNANQEKMQKWARHAPMNYLHKLYLVEAERHRVLDEKVKAAELYDEAIALAKENEYLNEEALAYELAAKFYLRWGRDAIGQLYLQKAYHAYQVWGAQAKVEHLEEKYPQLLARTSVKSGTATTSPQRTTTHPETDHNLDLATVMKAAQALSGEIVLDKLLTTLMQILLENAGAETGVLILEKVGKLLIEATGRVDQGDITVQQSLASEMGQLPLSIINYVRQTQENVVLNDATCEGIFTTDGYILNHQPKSVLCTPIVHQGKLIGILYLENNLTAGAFTSERVEILQLLSSQAAISIENARLYTDLEDANTNLKRSHEQLEDYSKTLEAKVEERTIQLQQEVRDRQRAEEIAQAANRAKSEFLANMSHELRTPLNGILGYTQICRKDRALSEQQKNRIAIIHQCGEHLLTLINDVLDLAKVEARKMELYPREVHLDEFLQSIIEICKIKAEQKGIPLIYQTLSPLPKVIQADDQRLRQVLLNLLGNAIKFTEKGAIVFKVGYHEQKLRFEVEDSGVGVASDQLDEIFQPFHQVGENNRKTEGTGLGLAISRQLLEMMGGRLQVKSVLGTGSTFWFDLDLRVLPSTDVANVLKRTITGIKGDKRKVLIVDDKPTNRSILVNLLEPIGFDVLDAVDGEDGLKKAQTFQPDAILIDLVMPNIDGFEATRRLRTMPALKDVVVIAISASVFEFDQQQSLKVGCNDFLPKPIREDELLQKLQDHLKLEWVYEYESESREPQKAGAKTENDSVSFSSAPSEFAIPPAEEIAIFLDLAMRGDLRAIAKRATQLEASNQQWSPFASHLRQLAKEFKGRQILEFLKQV</sequence>
<dbReference type="InterPro" id="IPR011009">
    <property type="entry name" value="Kinase-like_dom_sf"/>
</dbReference>
<dbReference type="InterPro" id="IPR000719">
    <property type="entry name" value="Prot_kinase_dom"/>
</dbReference>
<accession>A0ABV0KIB4</accession>
<evidence type="ECO:0000313" key="13">
    <source>
        <dbReference type="EMBL" id="MEP1058969.1"/>
    </source>
</evidence>
<evidence type="ECO:0000256" key="1">
    <source>
        <dbReference type="ARBA" id="ARBA00000085"/>
    </source>
</evidence>
<protein>
    <recommendedName>
        <fullName evidence="2">histidine kinase</fullName>
        <ecNumber evidence="2">2.7.13.3</ecNumber>
    </recommendedName>
</protein>
<dbReference type="SMART" id="SM00388">
    <property type="entry name" value="HisKA"/>
    <property type="match status" value="1"/>
</dbReference>
<dbReference type="Pfam" id="PF13191">
    <property type="entry name" value="AAA_16"/>
    <property type="match status" value="1"/>
</dbReference>
<dbReference type="InterPro" id="IPR036097">
    <property type="entry name" value="HisK_dim/P_sf"/>
</dbReference>
<dbReference type="InterPro" id="IPR003018">
    <property type="entry name" value="GAF"/>
</dbReference>
<dbReference type="InterPro" id="IPR003661">
    <property type="entry name" value="HisK_dim/P_dom"/>
</dbReference>
<dbReference type="InterPro" id="IPR029016">
    <property type="entry name" value="GAF-like_dom_sf"/>
</dbReference>
<keyword evidence="6" id="KW-0902">Two-component regulatory system</keyword>
<dbReference type="SUPFAM" id="SSF52172">
    <property type="entry name" value="CheY-like"/>
    <property type="match status" value="1"/>
</dbReference>
<dbReference type="Pfam" id="PF00072">
    <property type="entry name" value="Response_reg"/>
    <property type="match status" value="1"/>
</dbReference>
<dbReference type="InterPro" id="IPR001789">
    <property type="entry name" value="Sig_transdc_resp-reg_receiver"/>
</dbReference>
<dbReference type="InterPro" id="IPR011006">
    <property type="entry name" value="CheY-like_superfamily"/>
</dbReference>
<feature type="region of interest" description="Disordered" evidence="9">
    <location>
        <begin position="1303"/>
        <end position="1323"/>
    </location>
</feature>
<dbReference type="CDD" id="cd14014">
    <property type="entry name" value="STKc_PknB_like"/>
    <property type="match status" value="1"/>
</dbReference>
<dbReference type="Gene3D" id="3.40.50.300">
    <property type="entry name" value="P-loop containing nucleotide triphosphate hydrolases"/>
    <property type="match status" value="1"/>
</dbReference>
<keyword evidence="8" id="KW-0175">Coiled coil</keyword>
<feature type="domain" description="Histidine kinase" evidence="11">
    <location>
        <begin position="1554"/>
        <end position="1770"/>
    </location>
</feature>
<dbReference type="SMART" id="SM00065">
    <property type="entry name" value="GAF"/>
    <property type="match status" value="1"/>
</dbReference>
<proteinExistence type="predicted"/>
<dbReference type="EMBL" id="JAMPLM010000008">
    <property type="protein sequence ID" value="MEP1058969.1"/>
    <property type="molecule type" value="Genomic_DNA"/>
</dbReference>
<feature type="modified residue" description="4-aspartylphosphate" evidence="7">
    <location>
        <position position="1842"/>
    </location>
</feature>
<keyword evidence="4" id="KW-0808">Transferase</keyword>
<evidence type="ECO:0000259" key="12">
    <source>
        <dbReference type="PROSITE" id="PS50110"/>
    </source>
</evidence>
<dbReference type="PROSITE" id="PS50110">
    <property type="entry name" value="RESPONSE_REGULATORY"/>
    <property type="match status" value="1"/>
</dbReference>
<evidence type="ECO:0000256" key="3">
    <source>
        <dbReference type="ARBA" id="ARBA00022553"/>
    </source>
</evidence>
<organism evidence="13 14">
    <name type="scientific">Stenomitos frigidus AS-A4</name>
    <dbReference type="NCBI Taxonomy" id="2933935"/>
    <lineage>
        <taxon>Bacteria</taxon>
        <taxon>Bacillati</taxon>
        <taxon>Cyanobacteriota</taxon>
        <taxon>Cyanophyceae</taxon>
        <taxon>Leptolyngbyales</taxon>
        <taxon>Leptolyngbyaceae</taxon>
        <taxon>Stenomitos</taxon>
    </lineage>
</organism>
<evidence type="ECO:0000313" key="14">
    <source>
        <dbReference type="Proteomes" id="UP001476950"/>
    </source>
</evidence>
<dbReference type="PRINTS" id="PR00344">
    <property type="entry name" value="BCTRLSENSOR"/>
</dbReference>
<dbReference type="PROSITE" id="PS00108">
    <property type="entry name" value="PROTEIN_KINASE_ST"/>
    <property type="match status" value="1"/>
</dbReference>
<dbReference type="SUPFAM" id="SSF55781">
    <property type="entry name" value="GAF domain-like"/>
    <property type="match status" value="1"/>
</dbReference>
<evidence type="ECO:0000256" key="5">
    <source>
        <dbReference type="ARBA" id="ARBA00022777"/>
    </source>
</evidence>
<dbReference type="PROSITE" id="PS50011">
    <property type="entry name" value="PROTEIN_KINASE_DOM"/>
    <property type="match status" value="1"/>
</dbReference>
<dbReference type="InterPro" id="IPR004358">
    <property type="entry name" value="Sig_transdc_His_kin-like_C"/>
</dbReference>
<dbReference type="InterPro" id="IPR008271">
    <property type="entry name" value="Ser/Thr_kinase_AS"/>
</dbReference>
<dbReference type="InterPro" id="IPR036890">
    <property type="entry name" value="HATPase_C_sf"/>
</dbReference>
<dbReference type="SMART" id="SM00220">
    <property type="entry name" value="S_TKc"/>
    <property type="match status" value="1"/>
</dbReference>